<dbReference type="EMBL" id="JX100810">
    <property type="protein sequence ID" value="AFU88260.1"/>
    <property type="molecule type" value="Genomic_DNA"/>
</dbReference>
<accession>K4JV68</accession>
<evidence type="ECO:0000256" key="1">
    <source>
        <dbReference type="SAM" id="MobiDB-lite"/>
    </source>
</evidence>
<name>K4JV68_9CAUD</name>
<proteinExistence type="predicted"/>
<keyword evidence="3" id="KW-1185">Reference proteome</keyword>
<evidence type="ECO:0000313" key="3">
    <source>
        <dbReference type="Proteomes" id="UP000000463"/>
    </source>
</evidence>
<organism evidence="2 3">
    <name type="scientific">Caulobacter phage CcrColossus</name>
    <dbReference type="NCBI Taxonomy" id="1211640"/>
    <lineage>
        <taxon>Viruses</taxon>
        <taxon>Duplodnaviria</taxon>
        <taxon>Heunggongvirae</taxon>
        <taxon>Uroviricota</taxon>
        <taxon>Caudoviricetes</taxon>
        <taxon>Jeanschmidtviridae</taxon>
        <taxon>Colossusvirus</taxon>
        <taxon>Colossusvirus colossus</taxon>
    </lineage>
</organism>
<gene>
    <name evidence="2" type="ORF">CcrColossus_gp390</name>
</gene>
<sequence>MKRPGLPRIRSGNATPEEAGLEIIEHLQLGRPGHLFLYGALREQTIRIIRGQVAYGESWGWRQIMRAVRDQFQRRGSDYAGHMDALHDLVDWSIREREQLDRSGRLDPLGRPEVPPAAAGHEARSGE</sequence>
<evidence type="ECO:0000313" key="2">
    <source>
        <dbReference type="EMBL" id="AFU88260.1"/>
    </source>
</evidence>
<protein>
    <submittedName>
        <fullName evidence="2">Uncharacterized protein</fullName>
    </submittedName>
</protein>
<reference evidence="2 3" key="1">
    <citation type="journal article" date="2012" name="BMC Genomics">
        <title>The Caulobacter crescentus phage phiCbK: genomics of a canonical phage.</title>
        <authorList>
            <person name="Gill J.J."/>
            <person name="Berry J.D."/>
            <person name="Russell W.K."/>
            <person name="Lessor L."/>
            <person name="Escobar Garcia D.A."/>
            <person name="Hernandez D."/>
            <person name="Kane A."/>
            <person name="Keene J."/>
            <person name="Maddox M."/>
            <person name="Martin R."/>
            <person name="Mohan S."/>
            <person name="Thorn A.M."/>
            <person name="Russell D.H."/>
            <person name="Young R."/>
        </authorList>
    </citation>
    <scope>NUCLEOTIDE SEQUENCE [LARGE SCALE GENOMIC DNA]</scope>
</reference>
<dbReference type="RefSeq" id="YP_006988624.1">
    <property type="nucleotide sequence ID" value="NC_019406.1"/>
</dbReference>
<dbReference type="GeneID" id="13995318"/>
<feature type="region of interest" description="Disordered" evidence="1">
    <location>
        <begin position="101"/>
        <end position="127"/>
    </location>
</feature>
<dbReference type="KEGG" id="vg:13995318"/>
<dbReference type="Proteomes" id="UP000000463">
    <property type="component" value="Segment"/>
</dbReference>
<feature type="compositionally biased region" description="Basic and acidic residues" evidence="1">
    <location>
        <begin position="101"/>
        <end position="110"/>
    </location>
</feature>